<keyword evidence="2" id="KW-1185">Reference proteome</keyword>
<evidence type="ECO:0000313" key="2">
    <source>
        <dbReference type="Proteomes" id="UP000790377"/>
    </source>
</evidence>
<name>A0ACB7ZWE3_9AGAM</name>
<dbReference type="Proteomes" id="UP000790377">
    <property type="component" value="Unassembled WGS sequence"/>
</dbReference>
<comment type="caution">
    <text evidence="1">The sequence shown here is derived from an EMBL/GenBank/DDBJ whole genome shotgun (WGS) entry which is preliminary data.</text>
</comment>
<accession>A0ACB7ZWE3</accession>
<sequence length="1029" mass="116900">MVSVRSFHEAVAERKQNSDRVRNRVVPMKVGDDAKFPHFCTDKEKRDIIESWQDEMSPSSQERGACAVCAHNVQLKSLQEVEPNQFPLTLLQNPCLPEHTLPTTYNLVAYDYAILHPRGMVNTDAKDKLLMCSTCKSQLVCKRPKQPRNALANFQYYAIDRLPSDIKSQFDKASPFDLMLISRAQASQVTHHYRGKRGMYQPEETSQRYTQGNVGILPQDSISVRQYLPPNADDIKQSMCTLFTSCKTKPTRETLKQLRPILVSKPIVKDLIEFLIARNAWYQAADVTFSEDNFSGLVDNNDDNENDFPAAVEICHIEDNEKADVSAPDEDSCNENAYDCDIFLEAHTPANREAMKLRALSFALDKNKFLASRTGDEFIGDHHPDPWGIGGFNHPARTPAQKITFEAQYDSPFVHDANFAFICWNIIRKKEVNTNSCFRVSKNAKNNIAAELKSVAPDKPFSKPKNTLEKKALSVMRSAGYKVARRNEIRGLMRTYGTPALCLLATVGAYDRAKFVAENLAAAARAFDIQMKAFFRLVVKHGHGPGLFGEMEAQGRGTLHCHLLLWIKGNPCPQSLRDRMREELGFKSDVFRWLETNISSLPDADGIHMPKPVRPKTEMDPRLEVPPQSAGMDDETFAFEFREFVKRLAIECNWHHLKDGEKRTEDNCRMGINGKTESIGLRRLHPRINNFNDVVIFLLQCNMDIKYALVYYINLQVHTGISALNYAIHRNETNASDDQKRSLLTKSMSHQQVMNYYTSHSFGVMRLFEFDSLLKSYESDNAALSSVEAEATDDEASDCVMHEEQINLNIDQGCVTTSSQIEDYQLRSEDAAIKDMSLWEYCEMIAKERRKPDEDESLDDQTSASENDETDPSNCKRHGRKKCLRAIYANGHTQKETHIARLRKVPIIPVTLHDAFARPDRTDSEREKFCRSMLLLFKCWQEPSDIKEHYTTYTEAFEAYSMPPHLQRIISNCEDIEQDDGDNMTVVGQGGLDDDAVRAIAAADAAQLFAVKNGETKTMVTVFTMISRL</sequence>
<dbReference type="EMBL" id="MU268197">
    <property type="protein sequence ID" value="KAH7905411.1"/>
    <property type="molecule type" value="Genomic_DNA"/>
</dbReference>
<protein>
    <submittedName>
        <fullName evidence="1">Uncharacterized protein</fullName>
    </submittedName>
</protein>
<gene>
    <name evidence="1" type="ORF">BJ138DRAFT_1138284</name>
</gene>
<evidence type="ECO:0000313" key="1">
    <source>
        <dbReference type="EMBL" id="KAH7905411.1"/>
    </source>
</evidence>
<reference evidence="1" key="1">
    <citation type="journal article" date="2021" name="New Phytol.">
        <title>Evolutionary innovations through gain and loss of genes in the ectomycorrhizal Boletales.</title>
        <authorList>
            <person name="Wu G."/>
            <person name="Miyauchi S."/>
            <person name="Morin E."/>
            <person name="Kuo A."/>
            <person name="Drula E."/>
            <person name="Varga T."/>
            <person name="Kohler A."/>
            <person name="Feng B."/>
            <person name="Cao Y."/>
            <person name="Lipzen A."/>
            <person name="Daum C."/>
            <person name="Hundley H."/>
            <person name="Pangilinan J."/>
            <person name="Johnson J."/>
            <person name="Barry K."/>
            <person name="LaButti K."/>
            <person name="Ng V."/>
            <person name="Ahrendt S."/>
            <person name="Min B."/>
            <person name="Choi I.G."/>
            <person name="Park H."/>
            <person name="Plett J.M."/>
            <person name="Magnuson J."/>
            <person name="Spatafora J.W."/>
            <person name="Nagy L.G."/>
            <person name="Henrissat B."/>
            <person name="Grigoriev I.V."/>
            <person name="Yang Z.L."/>
            <person name="Xu J."/>
            <person name="Martin F.M."/>
        </authorList>
    </citation>
    <scope>NUCLEOTIDE SEQUENCE</scope>
    <source>
        <strain evidence="1">ATCC 28755</strain>
    </source>
</reference>
<proteinExistence type="predicted"/>
<organism evidence="1 2">
    <name type="scientific">Hygrophoropsis aurantiaca</name>
    <dbReference type="NCBI Taxonomy" id="72124"/>
    <lineage>
        <taxon>Eukaryota</taxon>
        <taxon>Fungi</taxon>
        <taxon>Dikarya</taxon>
        <taxon>Basidiomycota</taxon>
        <taxon>Agaricomycotina</taxon>
        <taxon>Agaricomycetes</taxon>
        <taxon>Agaricomycetidae</taxon>
        <taxon>Boletales</taxon>
        <taxon>Coniophorineae</taxon>
        <taxon>Hygrophoropsidaceae</taxon>
        <taxon>Hygrophoropsis</taxon>
    </lineage>
</organism>